<dbReference type="GeneID" id="117554305"/>
<feature type="non-terminal residue" evidence="4">
    <location>
        <position position="1"/>
    </location>
</feature>
<dbReference type="Proteomes" id="UP000515161">
    <property type="component" value="Unplaced"/>
</dbReference>
<dbReference type="PANTHER" id="PTHR11461">
    <property type="entry name" value="SERINE PROTEASE INHIBITOR, SERPIN"/>
    <property type="match status" value="1"/>
</dbReference>
<dbReference type="OrthoDB" id="671595at2759"/>
<feature type="domain" description="Serpin" evidence="2">
    <location>
        <begin position="46"/>
        <end position="290"/>
    </location>
</feature>
<gene>
    <name evidence="4" type="primary">LOC117554305</name>
</gene>
<sequence>TCVGPLLLLAAAWAGHHHHYGADGSHTHEEYVRWLKLSCSNADFAFALYKSLNANAAAGKNIFFSPLGISTALSMVSTGAGNRQQLFSSLGYSAHTQEQVNEAYEHLFHMMRHSEEHHQVDLGSGVAFQTGYSPLEKFQNDVKDDYFGRIFTVNFTKPAEAADDINKLIANRTNNMITDMVKDLDPRTIMMIINYVYFRGQWEEPFDANHTQLPYKGNTSMMIVLPEEGKMKEVEGYISKDYVKHWHDSVIRRSVRLSLPKFSISADASLESTLKEMDIFGKTHKSIIGLL</sequence>
<protein>
    <submittedName>
        <fullName evidence="4">Alpha-1-antitrypsin homolog</fullName>
    </submittedName>
</protein>
<evidence type="ECO:0000259" key="2">
    <source>
        <dbReference type="SMART" id="SM00093"/>
    </source>
</evidence>
<dbReference type="SMART" id="SM00093">
    <property type="entry name" value="SERPIN"/>
    <property type="match status" value="1"/>
</dbReference>
<name>A0A6P8VES5_GYMAC</name>
<dbReference type="InterPro" id="IPR042178">
    <property type="entry name" value="Serpin_sf_1"/>
</dbReference>
<dbReference type="InterPro" id="IPR000215">
    <property type="entry name" value="Serpin_fam"/>
</dbReference>
<reference evidence="4" key="1">
    <citation type="submission" date="2025-08" db="UniProtKB">
        <authorList>
            <consortium name="RefSeq"/>
        </authorList>
    </citation>
    <scope>IDENTIFICATION</scope>
</reference>
<dbReference type="RefSeq" id="XP_034084580.1">
    <property type="nucleotide sequence ID" value="XM_034228689.1"/>
</dbReference>
<dbReference type="PANTHER" id="PTHR11461:SF363">
    <property type="entry name" value="SERINE (OR CYSTEINE) PROTEINASE INHIBITOR, CLADE A (ALPHA-1 ANTIPROTEINASE, ANTITRYPSIN), MEMBER 1, LIKE PRECURSOR-RELATED"/>
    <property type="match status" value="1"/>
</dbReference>
<dbReference type="InterPro" id="IPR042185">
    <property type="entry name" value="Serpin_sf_2"/>
</dbReference>
<keyword evidence="3" id="KW-1185">Reference proteome</keyword>
<dbReference type="Gene3D" id="3.30.497.10">
    <property type="entry name" value="Antithrombin, subunit I, domain 2"/>
    <property type="match status" value="2"/>
</dbReference>
<organism evidence="3 4">
    <name type="scientific">Gymnodraco acuticeps</name>
    <name type="common">Antarctic dragonfish</name>
    <dbReference type="NCBI Taxonomy" id="8218"/>
    <lineage>
        <taxon>Eukaryota</taxon>
        <taxon>Metazoa</taxon>
        <taxon>Chordata</taxon>
        <taxon>Craniata</taxon>
        <taxon>Vertebrata</taxon>
        <taxon>Euteleostomi</taxon>
        <taxon>Actinopterygii</taxon>
        <taxon>Neopterygii</taxon>
        <taxon>Teleostei</taxon>
        <taxon>Neoteleostei</taxon>
        <taxon>Acanthomorphata</taxon>
        <taxon>Eupercaria</taxon>
        <taxon>Perciformes</taxon>
        <taxon>Notothenioidei</taxon>
        <taxon>Bathydraconidae</taxon>
        <taxon>Gymnodraco</taxon>
    </lineage>
</organism>
<dbReference type="InParanoid" id="A0A6P8VES5"/>
<dbReference type="InterPro" id="IPR023796">
    <property type="entry name" value="Serpin_dom"/>
</dbReference>
<evidence type="ECO:0000256" key="1">
    <source>
        <dbReference type="RuleBase" id="RU000411"/>
    </source>
</evidence>
<comment type="similarity">
    <text evidence="1">Belongs to the serpin family.</text>
</comment>
<proteinExistence type="inferred from homology"/>
<evidence type="ECO:0000313" key="3">
    <source>
        <dbReference type="Proteomes" id="UP000515161"/>
    </source>
</evidence>
<dbReference type="AlphaFoldDB" id="A0A6P8VES5"/>
<dbReference type="FunFam" id="3.30.497.10:FF:000001">
    <property type="entry name" value="Serine protease inhibitor"/>
    <property type="match status" value="1"/>
</dbReference>
<evidence type="ECO:0000313" key="4">
    <source>
        <dbReference type="RefSeq" id="XP_034084580.1"/>
    </source>
</evidence>
<dbReference type="SUPFAM" id="SSF56574">
    <property type="entry name" value="Serpins"/>
    <property type="match status" value="1"/>
</dbReference>
<dbReference type="InterPro" id="IPR036186">
    <property type="entry name" value="Serpin_sf"/>
</dbReference>
<dbReference type="Gene3D" id="2.30.39.10">
    <property type="entry name" value="Alpha-1-antitrypsin, domain 1"/>
    <property type="match status" value="2"/>
</dbReference>
<dbReference type="GO" id="GO:0005615">
    <property type="term" value="C:extracellular space"/>
    <property type="evidence" value="ECO:0007669"/>
    <property type="project" value="InterPro"/>
</dbReference>
<accession>A0A6P8VES5</accession>
<dbReference type="KEGG" id="gacu:117554305"/>
<dbReference type="Pfam" id="PF00079">
    <property type="entry name" value="Serpin"/>
    <property type="match status" value="1"/>
</dbReference>
<dbReference type="GO" id="GO:0004867">
    <property type="term" value="F:serine-type endopeptidase inhibitor activity"/>
    <property type="evidence" value="ECO:0007669"/>
    <property type="project" value="InterPro"/>
</dbReference>